<dbReference type="Pfam" id="PF03179">
    <property type="entry name" value="V-ATPase_G"/>
    <property type="match status" value="1"/>
</dbReference>
<protein>
    <recommendedName>
        <fullName evidence="9">V-type proton ATPase subunit G</fullName>
    </recommendedName>
</protein>
<dbReference type="FunFam" id="1.20.5.2950:FF:000001">
    <property type="entry name" value="V-type proton ATPase subunit G"/>
    <property type="match status" value="1"/>
</dbReference>
<dbReference type="GO" id="GO:0000221">
    <property type="term" value="C:vacuolar proton-transporting V-type ATPase, V1 domain"/>
    <property type="evidence" value="ECO:0007669"/>
    <property type="project" value="TreeGrafter"/>
</dbReference>
<sequence>MDAGAVIAVAASSPSYTSAWQLLFDFAHRHRHPIHHEKLAKKLMLRGNTRSVQGKLSDWIALELGSGMSNLRIGDRNARSHAPSAGAAQPAHSPLAHCISSPHLLHPCASPLPQPNHLGPIPTPFDRHPLVHSSTRPLPRLASHRIAIRLDCIRPLPLLHYGEIPAQPATTQQCHDFDAAQQSQGIQTLLEAEKEAAKIVQKARTYRTQKLKDARNEASKEIEQLKANKEKEFADFQKQHEGSTNSSQTTVDKETEERLGELNKAFEANRDQVISKLLDRVVDVKTELHRNLQLQQKA</sequence>
<proteinExistence type="inferred from homology"/>
<dbReference type="EMBL" id="AWNI01000011">
    <property type="protein sequence ID" value="ETS62283.1"/>
    <property type="molecule type" value="Genomic_DNA"/>
</dbReference>
<dbReference type="Gene3D" id="1.20.5.2950">
    <property type="match status" value="1"/>
</dbReference>
<dbReference type="GO" id="GO:0016887">
    <property type="term" value="F:ATP hydrolysis activity"/>
    <property type="evidence" value="ECO:0007669"/>
    <property type="project" value="TreeGrafter"/>
</dbReference>
<comment type="caution">
    <text evidence="7">The sequence shown here is derived from an EMBL/GenBank/DDBJ whole genome shotgun (WGS) entry which is preliminary data.</text>
</comment>
<keyword evidence="2" id="KW-0813">Transport</keyword>
<dbReference type="HOGENOM" id="CLU_081371_0_0_1"/>
<keyword evidence="8" id="KW-1185">Reference proteome</keyword>
<dbReference type="AlphaFoldDB" id="W3VKW2"/>
<dbReference type="GO" id="GO:0046961">
    <property type="term" value="F:proton-transporting ATPase activity, rotational mechanism"/>
    <property type="evidence" value="ECO:0007669"/>
    <property type="project" value="InterPro"/>
</dbReference>
<evidence type="ECO:0000313" key="7">
    <source>
        <dbReference type="EMBL" id="ETS62283.1"/>
    </source>
</evidence>
<dbReference type="PANTHER" id="PTHR12713">
    <property type="entry name" value="VACUOLAR ATP SYNTHASE SUBUNIT G"/>
    <property type="match status" value="1"/>
</dbReference>
<dbReference type="InterPro" id="IPR005124">
    <property type="entry name" value="V-ATPase_G"/>
</dbReference>
<evidence type="ECO:0000256" key="6">
    <source>
        <dbReference type="SAM" id="MobiDB-lite"/>
    </source>
</evidence>
<evidence type="ECO:0000256" key="5">
    <source>
        <dbReference type="ARBA" id="ARBA00046254"/>
    </source>
</evidence>
<accession>W3VKW2</accession>
<evidence type="ECO:0000256" key="3">
    <source>
        <dbReference type="ARBA" id="ARBA00022781"/>
    </source>
</evidence>
<evidence type="ECO:0000256" key="2">
    <source>
        <dbReference type="ARBA" id="ARBA00022448"/>
    </source>
</evidence>
<evidence type="ECO:0008006" key="9">
    <source>
        <dbReference type="Google" id="ProtNLM"/>
    </source>
</evidence>
<dbReference type="NCBIfam" id="TIGR01147">
    <property type="entry name" value="V_ATP_synt_G"/>
    <property type="match status" value="1"/>
</dbReference>
<evidence type="ECO:0000256" key="4">
    <source>
        <dbReference type="ARBA" id="ARBA00023065"/>
    </source>
</evidence>
<gene>
    <name evidence="7" type="ORF">PaG_03359</name>
</gene>
<evidence type="ECO:0000256" key="1">
    <source>
        <dbReference type="ARBA" id="ARBA00010066"/>
    </source>
</evidence>
<dbReference type="Proteomes" id="UP000019462">
    <property type="component" value="Unassembled WGS sequence"/>
</dbReference>
<organism evidence="7 8">
    <name type="scientific">Moesziomyces aphidis</name>
    <name type="common">Pseudozyma aphidis</name>
    <dbReference type="NCBI Taxonomy" id="84754"/>
    <lineage>
        <taxon>Eukaryota</taxon>
        <taxon>Fungi</taxon>
        <taxon>Dikarya</taxon>
        <taxon>Basidiomycota</taxon>
        <taxon>Ustilaginomycotina</taxon>
        <taxon>Ustilaginomycetes</taxon>
        <taxon>Ustilaginales</taxon>
        <taxon>Ustilaginaceae</taxon>
        <taxon>Moesziomyces</taxon>
    </lineage>
</organism>
<keyword evidence="4" id="KW-0406">Ion transport</keyword>
<name>W3VKW2_MOEAP</name>
<comment type="similarity">
    <text evidence="1">Belongs to the V-ATPase G subunit family.</text>
</comment>
<dbReference type="OrthoDB" id="250802at2759"/>
<reference evidence="7 8" key="1">
    <citation type="journal article" date="2014" name="Genome Announc.">
        <title>Genome sequence of the basidiomycetous fungus Pseudozyma aphidis DSM70725, an efficient producer of biosurfactant mannosylerythritol lipids.</title>
        <authorList>
            <person name="Lorenz S."/>
            <person name="Guenther M."/>
            <person name="Grumaz C."/>
            <person name="Rupp S."/>
            <person name="Zibek S."/>
            <person name="Sohn K."/>
        </authorList>
    </citation>
    <scope>NUCLEOTIDE SEQUENCE [LARGE SCALE GENOMIC DNA]</scope>
    <source>
        <strain evidence="8">ATCC 32657 / CBS 517.83 / DSM 70725 / JCM 10318 / NBRC 10182 / NRRL Y-7954 / St-0401</strain>
    </source>
</reference>
<feature type="region of interest" description="Disordered" evidence="6">
    <location>
        <begin position="235"/>
        <end position="256"/>
    </location>
</feature>
<dbReference type="PANTHER" id="PTHR12713:SF11">
    <property type="entry name" value="V-TYPE PROTON ATPASE SUBUNIT G"/>
    <property type="match status" value="1"/>
</dbReference>
<comment type="function">
    <text evidence="5">Subunit of the V1 complex of vacuolar(H+)-ATPase (V-ATPase), a multisubunit enzyme composed of a peripheral complex (V1) that hydrolyzes ATP and a membrane integral complex (V0) that translocates protons. V-ATPase is responsible for acidifying and maintaining the pH of intracellular compartments.</text>
</comment>
<evidence type="ECO:0000313" key="8">
    <source>
        <dbReference type="Proteomes" id="UP000019462"/>
    </source>
</evidence>
<keyword evidence="3" id="KW-0375">Hydrogen ion transport</keyword>